<evidence type="ECO:0000256" key="7">
    <source>
        <dbReference type="ARBA" id="ARBA00022692"/>
    </source>
</evidence>
<proteinExistence type="predicted"/>
<dbReference type="InterPro" id="IPR029151">
    <property type="entry name" value="Sensor-like_sf"/>
</dbReference>
<dbReference type="InterPro" id="IPR005467">
    <property type="entry name" value="His_kinase_dom"/>
</dbReference>
<dbReference type="SUPFAM" id="SSF103190">
    <property type="entry name" value="Sensory domain-like"/>
    <property type="match status" value="1"/>
</dbReference>
<keyword evidence="12" id="KW-0902">Two-component regulatory system</keyword>
<evidence type="ECO:0000256" key="2">
    <source>
        <dbReference type="ARBA" id="ARBA00004651"/>
    </source>
</evidence>
<evidence type="ECO:0000256" key="1">
    <source>
        <dbReference type="ARBA" id="ARBA00000085"/>
    </source>
</evidence>
<keyword evidence="8" id="KW-0547">Nucleotide-binding</keyword>
<dbReference type="InterPro" id="IPR036890">
    <property type="entry name" value="HATPase_C_sf"/>
</dbReference>
<feature type="transmembrane region" description="Helical" evidence="14">
    <location>
        <begin position="152"/>
        <end position="175"/>
    </location>
</feature>
<dbReference type="PRINTS" id="PR00344">
    <property type="entry name" value="BCTRLSENSOR"/>
</dbReference>
<evidence type="ECO:0000256" key="3">
    <source>
        <dbReference type="ARBA" id="ARBA00012438"/>
    </source>
</evidence>
<dbReference type="PROSITE" id="PS50109">
    <property type="entry name" value="HIS_KIN"/>
    <property type="match status" value="1"/>
</dbReference>
<accession>A0A5C8UVN2</accession>
<dbReference type="InterPro" id="IPR000014">
    <property type="entry name" value="PAS"/>
</dbReference>
<name>A0A5C8UVN2_9MICO</name>
<dbReference type="Gene3D" id="1.10.287.130">
    <property type="match status" value="1"/>
</dbReference>
<organism evidence="16 17">
    <name type="scientific">Lacisediminihabitans profunda</name>
    <dbReference type="NCBI Taxonomy" id="2594790"/>
    <lineage>
        <taxon>Bacteria</taxon>
        <taxon>Bacillati</taxon>
        <taxon>Actinomycetota</taxon>
        <taxon>Actinomycetes</taxon>
        <taxon>Micrococcales</taxon>
        <taxon>Microbacteriaceae</taxon>
        <taxon>Lacisediminihabitans</taxon>
    </lineage>
</organism>
<evidence type="ECO:0000256" key="8">
    <source>
        <dbReference type="ARBA" id="ARBA00022741"/>
    </source>
</evidence>
<keyword evidence="5" id="KW-0597">Phosphoprotein</keyword>
<dbReference type="InterPro" id="IPR033463">
    <property type="entry name" value="sCache_3"/>
</dbReference>
<dbReference type="AlphaFoldDB" id="A0A5C8UVN2"/>
<evidence type="ECO:0000313" key="17">
    <source>
        <dbReference type="Proteomes" id="UP000321379"/>
    </source>
</evidence>
<dbReference type="SUPFAM" id="SSF55874">
    <property type="entry name" value="ATPase domain of HSP90 chaperone/DNA topoisomerase II/histidine kinase"/>
    <property type="match status" value="1"/>
</dbReference>
<evidence type="ECO:0000256" key="11">
    <source>
        <dbReference type="ARBA" id="ARBA00022989"/>
    </source>
</evidence>
<gene>
    <name evidence="16" type="ORF">FVP33_08495</name>
</gene>
<keyword evidence="6" id="KW-0808">Transferase</keyword>
<dbReference type="SUPFAM" id="SSF55890">
    <property type="entry name" value="Sporulation response regulatory protein Spo0B"/>
    <property type="match status" value="1"/>
</dbReference>
<evidence type="ECO:0000256" key="4">
    <source>
        <dbReference type="ARBA" id="ARBA00022475"/>
    </source>
</evidence>
<dbReference type="Pfam" id="PF17203">
    <property type="entry name" value="sCache_3_2"/>
    <property type="match status" value="1"/>
</dbReference>
<dbReference type="SMART" id="SM00387">
    <property type="entry name" value="HATPase_c"/>
    <property type="match status" value="1"/>
</dbReference>
<dbReference type="EMBL" id="VRMG01000005">
    <property type="protein sequence ID" value="TXN31658.1"/>
    <property type="molecule type" value="Genomic_DNA"/>
</dbReference>
<evidence type="ECO:0000256" key="5">
    <source>
        <dbReference type="ARBA" id="ARBA00022553"/>
    </source>
</evidence>
<keyword evidence="17" id="KW-1185">Reference proteome</keyword>
<feature type="domain" description="Histidine kinase" evidence="15">
    <location>
        <begin position="400"/>
        <end position="517"/>
    </location>
</feature>
<evidence type="ECO:0000256" key="9">
    <source>
        <dbReference type="ARBA" id="ARBA00022777"/>
    </source>
</evidence>
<protein>
    <recommendedName>
        <fullName evidence="3">histidine kinase</fullName>
        <ecNumber evidence="3">2.7.13.3</ecNumber>
    </recommendedName>
</protein>
<evidence type="ECO:0000256" key="14">
    <source>
        <dbReference type="SAM" id="Phobius"/>
    </source>
</evidence>
<dbReference type="GO" id="GO:0000155">
    <property type="term" value="F:phosphorelay sensor kinase activity"/>
    <property type="evidence" value="ECO:0007669"/>
    <property type="project" value="InterPro"/>
</dbReference>
<evidence type="ECO:0000259" key="15">
    <source>
        <dbReference type="PROSITE" id="PS50109"/>
    </source>
</evidence>
<dbReference type="Gene3D" id="3.30.565.10">
    <property type="entry name" value="Histidine kinase-like ATPase, C-terminal domain"/>
    <property type="match status" value="1"/>
</dbReference>
<dbReference type="PANTHER" id="PTHR43547:SF10">
    <property type="entry name" value="SENSOR HISTIDINE KINASE DCUS"/>
    <property type="match status" value="1"/>
</dbReference>
<evidence type="ECO:0000256" key="6">
    <source>
        <dbReference type="ARBA" id="ARBA00022679"/>
    </source>
</evidence>
<evidence type="ECO:0000256" key="10">
    <source>
        <dbReference type="ARBA" id="ARBA00022840"/>
    </source>
</evidence>
<keyword evidence="9 16" id="KW-0418">Kinase</keyword>
<dbReference type="GO" id="GO:0005524">
    <property type="term" value="F:ATP binding"/>
    <property type="evidence" value="ECO:0007669"/>
    <property type="project" value="UniProtKB-KW"/>
</dbReference>
<reference evidence="16 17" key="1">
    <citation type="submission" date="2019-08" db="EMBL/GenBank/DDBJ databases">
        <title>Bacterial whole genome sequence for Glaciihabitans sp. CHu50b-6-2.</title>
        <authorList>
            <person name="Jin L."/>
        </authorList>
    </citation>
    <scope>NUCLEOTIDE SEQUENCE [LARGE SCALE GENOMIC DNA]</scope>
    <source>
        <strain evidence="16 17">CHu50b-6-2</strain>
    </source>
</reference>
<dbReference type="InterPro" id="IPR003594">
    <property type="entry name" value="HATPase_dom"/>
</dbReference>
<dbReference type="InterPro" id="IPR004358">
    <property type="entry name" value="Sig_transdc_His_kin-like_C"/>
</dbReference>
<keyword evidence="4" id="KW-1003">Cell membrane</keyword>
<dbReference type="Proteomes" id="UP000321379">
    <property type="component" value="Unassembled WGS sequence"/>
</dbReference>
<dbReference type="Gene3D" id="3.30.450.20">
    <property type="entry name" value="PAS domain"/>
    <property type="match status" value="2"/>
</dbReference>
<dbReference type="EC" id="2.7.13.3" evidence="3"/>
<dbReference type="GO" id="GO:0005886">
    <property type="term" value="C:plasma membrane"/>
    <property type="evidence" value="ECO:0007669"/>
    <property type="project" value="UniProtKB-SubCell"/>
</dbReference>
<dbReference type="PANTHER" id="PTHR43547">
    <property type="entry name" value="TWO-COMPONENT HISTIDINE KINASE"/>
    <property type="match status" value="1"/>
</dbReference>
<keyword evidence="7 14" id="KW-0812">Transmembrane</keyword>
<dbReference type="InterPro" id="IPR039506">
    <property type="entry name" value="SPOB_a"/>
</dbReference>
<dbReference type="Pfam" id="PF14689">
    <property type="entry name" value="SPOB_a"/>
    <property type="match status" value="1"/>
</dbReference>
<dbReference type="InterPro" id="IPR016120">
    <property type="entry name" value="Sig_transdc_His_kin_SpoOB"/>
</dbReference>
<dbReference type="Pfam" id="PF02518">
    <property type="entry name" value="HATPase_c"/>
    <property type="match status" value="1"/>
</dbReference>
<keyword evidence="11 14" id="KW-1133">Transmembrane helix</keyword>
<evidence type="ECO:0000256" key="13">
    <source>
        <dbReference type="ARBA" id="ARBA00023136"/>
    </source>
</evidence>
<keyword evidence="10" id="KW-0067">ATP-binding</keyword>
<comment type="catalytic activity">
    <reaction evidence="1">
        <text>ATP + protein L-histidine = ADP + protein N-phospho-L-histidine.</text>
        <dbReference type="EC" id="2.7.13.3"/>
    </reaction>
</comment>
<keyword evidence="13 14" id="KW-0472">Membrane</keyword>
<evidence type="ECO:0000256" key="12">
    <source>
        <dbReference type="ARBA" id="ARBA00023012"/>
    </source>
</evidence>
<comment type="caution">
    <text evidence="16">The sequence shown here is derived from an EMBL/GenBank/DDBJ whole genome shotgun (WGS) entry which is preliminary data.</text>
</comment>
<evidence type="ECO:0000313" key="16">
    <source>
        <dbReference type="EMBL" id="TXN31658.1"/>
    </source>
</evidence>
<comment type="subcellular location">
    <subcellularLocation>
        <location evidence="2">Cell membrane</location>
        <topology evidence="2">Multi-pass membrane protein</topology>
    </subcellularLocation>
</comment>
<sequence>MFAYLSYGETGSQVEARALAVANSVAARDDVRELVTAVSAEEAVPSMVELRGGPIQKAAEEVRKRTAALFVVITDDDGIRLSHPTPSLLGKMVSTSPSAALKGKAVTAIENGTLGPSARAKVPIWSPDHLRVVGEVSVGFSMTSVMQNLGALVLPLIGVGIGVLILAAAASAALVRRLRNLTLGLEPEEISALVQDQEVVLYGVGEGVIGTTPEGVITVCNAKARRLLGLPDVIGNQIRFLSIPAPIIDLLDRPQLADDASVQVVVGQSVLVVTARKVTRGASDLGWVIMVRDRTDVEALSRQLFAVEALSTALRAQRHEFANRLHTISGLLEIGETAEAAHYLRQTLETGPLKHPVEHGDRLQDSYLQAFVGAKGSQAAERGVLLRIGSETLIAGAVIDPQDVTTVLGNLIDNAVVAAVHGRDESRWVEIELLSEGDTLHLVVADSGDGIGGDRELPFVEGYTTATGMGDESHGHGLGLALSRQIARRRGGDVWLASAGAVGGPGAVFCARLPGVLSAEEPVRPASPRVVV</sequence>
<dbReference type="CDD" id="cd00130">
    <property type="entry name" value="PAS"/>
    <property type="match status" value="1"/>
</dbReference>